<dbReference type="GO" id="GO:0051287">
    <property type="term" value="F:NAD binding"/>
    <property type="evidence" value="ECO:0007669"/>
    <property type="project" value="InterPro"/>
</dbReference>
<dbReference type="AlphaFoldDB" id="A0A382EEU4"/>
<dbReference type="InterPro" id="IPR036291">
    <property type="entry name" value="NAD(P)-bd_dom_sf"/>
</dbReference>
<reference evidence="2" key="1">
    <citation type="submission" date="2018-05" db="EMBL/GenBank/DDBJ databases">
        <authorList>
            <person name="Lanie J.A."/>
            <person name="Ng W.-L."/>
            <person name="Kazmierczak K.M."/>
            <person name="Andrzejewski T.M."/>
            <person name="Davidsen T.M."/>
            <person name="Wayne K.J."/>
            <person name="Tettelin H."/>
            <person name="Glass J.I."/>
            <person name="Rusch D."/>
            <person name="Podicherti R."/>
            <person name="Tsui H.-C.T."/>
            <person name="Winkler M.E."/>
        </authorList>
    </citation>
    <scope>NUCLEOTIDE SEQUENCE</scope>
</reference>
<dbReference type="PROSITE" id="PS51257">
    <property type="entry name" value="PROKAR_LIPOPROTEIN"/>
    <property type="match status" value="1"/>
</dbReference>
<evidence type="ECO:0000259" key="1">
    <source>
        <dbReference type="Pfam" id="PF03721"/>
    </source>
</evidence>
<sequence length="131" mass="14280">MAKISIIGTGYVGLISGACFSEIGHHVTCVDLDDTKVNNINNKTPPIHEVGLQELLDKNVGINLFATNDLHEAVLNSDYTFIAVGTPYKEDYVDLTFIKESVKQIGLALKDKSSYHTVIVKSTVIPKTTSD</sequence>
<gene>
    <name evidence="2" type="ORF">METZ01_LOCUS201365</name>
</gene>
<feature type="domain" description="UDP-glucose/GDP-mannose dehydrogenase N-terminal" evidence="1">
    <location>
        <begin position="3"/>
        <end position="130"/>
    </location>
</feature>
<accession>A0A382EEU4</accession>
<dbReference type="Gene3D" id="3.40.50.720">
    <property type="entry name" value="NAD(P)-binding Rossmann-like Domain"/>
    <property type="match status" value="1"/>
</dbReference>
<dbReference type="PANTHER" id="PTHR43750">
    <property type="entry name" value="UDP-GLUCOSE 6-DEHYDROGENASE TUAD"/>
    <property type="match status" value="1"/>
</dbReference>
<proteinExistence type="predicted"/>
<name>A0A382EEU4_9ZZZZ</name>
<protein>
    <recommendedName>
        <fullName evidence="1">UDP-glucose/GDP-mannose dehydrogenase N-terminal domain-containing protein</fullName>
    </recommendedName>
</protein>
<dbReference type="PANTHER" id="PTHR43750:SF3">
    <property type="entry name" value="UDP-GLUCOSE 6-DEHYDROGENASE TUAD"/>
    <property type="match status" value="1"/>
</dbReference>
<feature type="non-terminal residue" evidence="2">
    <location>
        <position position="131"/>
    </location>
</feature>
<organism evidence="2">
    <name type="scientific">marine metagenome</name>
    <dbReference type="NCBI Taxonomy" id="408172"/>
    <lineage>
        <taxon>unclassified sequences</taxon>
        <taxon>metagenomes</taxon>
        <taxon>ecological metagenomes</taxon>
    </lineage>
</organism>
<dbReference type="InterPro" id="IPR001732">
    <property type="entry name" value="UDP-Glc/GDP-Man_DH_N"/>
</dbReference>
<dbReference type="Pfam" id="PF03721">
    <property type="entry name" value="UDPG_MGDP_dh_N"/>
    <property type="match status" value="1"/>
</dbReference>
<evidence type="ECO:0000313" key="2">
    <source>
        <dbReference type="EMBL" id="SVB48511.1"/>
    </source>
</evidence>
<dbReference type="GO" id="GO:0016616">
    <property type="term" value="F:oxidoreductase activity, acting on the CH-OH group of donors, NAD or NADP as acceptor"/>
    <property type="evidence" value="ECO:0007669"/>
    <property type="project" value="InterPro"/>
</dbReference>
<dbReference type="SUPFAM" id="SSF51735">
    <property type="entry name" value="NAD(P)-binding Rossmann-fold domains"/>
    <property type="match status" value="1"/>
</dbReference>
<dbReference type="EMBL" id="UINC01043867">
    <property type="protein sequence ID" value="SVB48511.1"/>
    <property type="molecule type" value="Genomic_DNA"/>
</dbReference>